<dbReference type="OrthoDB" id="545453at2759"/>
<keyword evidence="3" id="KW-1185">Reference proteome</keyword>
<feature type="region of interest" description="Disordered" evidence="1">
    <location>
        <begin position="66"/>
        <end position="87"/>
    </location>
</feature>
<feature type="compositionally biased region" description="Low complexity" evidence="1">
    <location>
        <begin position="791"/>
        <end position="812"/>
    </location>
</feature>
<evidence type="ECO:0000256" key="1">
    <source>
        <dbReference type="SAM" id="MobiDB-lite"/>
    </source>
</evidence>
<gene>
    <name evidence="2" type="primary">PLESTMB000538</name>
    <name evidence="2" type="ORF">PLESTB_000453500</name>
</gene>
<sequence>MNWSLGNHPTARIGIKQSLSHAYQVWCPHVAQAPRVCAKQAQATGLAAPSYAPGVSLAELQADAAASHPTDASSDGAGTVLPRHAGTWTPDHGDLGIIATCAGGAGASPSPSPASSGPCRGHTPPPQHASPIASDISILTHATHHTRPPADRTAEASTSSSSASAAGLSQNYSSCSSSRNSSSSRRSCWSSAVGSRTAAAGSGDSGGKNDSRSRTPAAARPSRRSNNHASRPGASGGGGGSGGSPASSADAPAEDDPAAAAAAAAGGPQPPRQPLTLERLRDQNPDLRALDLELLRQRLGVLCGILQLDQTAALQLCRVVPGLLLTESSSLQRSWRRLAVSLGGEEPARGAAAAAPLLLVLPSDRVPLCVASLAAATALSRSAAAALVAEWPQLATHAPPSFAAKLQGLRRLLAAEPAEPAPPAALRAALRAAPRLLTFSTSALQRHHDELSALLGSQERLRAALAREPGLLAQRPATVAAKLALLRQLMDCDAAPGAVAALVVRAPGLLRRSLAALAAGCRALSIWQFRRRDKLRMVLSRPGLLALPAVEVHGRCRWLRRLMLSNAYYHAALRRLPPSLVGAVVAALPQAWARLQYLAESSQECRMGVLDVVECRQDEFAARFPEFDRWLQFKIKLMGAENPWRGTLRIRGFNSVAARDRAAPGSPNQVNLLQRQQRQRVARRPYQRQQQQQHTGPSMSVVLAEAGEVRSGGSTVSRPRRVLRQPLTVAHPPPPPPPPALSPPLAEGPSGPPAVFISPTVGVEVAAAPPLPPPPPGGARKRFPATGRKVAASGAAMPAAAAAAAAAAELPR</sequence>
<feature type="compositionally biased region" description="Basic residues" evidence="1">
    <location>
        <begin position="677"/>
        <end position="686"/>
    </location>
</feature>
<accession>A0A9W6EZU3</accession>
<dbReference type="Proteomes" id="UP001165080">
    <property type="component" value="Unassembled WGS sequence"/>
</dbReference>
<feature type="region of interest" description="Disordered" evidence="1">
    <location>
        <begin position="727"/>
        <end position="812"/>
    </location>
</feature>
<name>A0A9W6EZU3_9CHLO</name>
<feature type="compositionally biased region" description="Low complexity" evidence="1">
    <location>
        <begin position="258"/>
        <end position="267"/>
    </location>
</feature>
<dbReference type="AlphaFoldDB" id="A0A9W6EZU3"/>
<feature type="compositionally biased region" description="Low complexity" evidence="1">
    <location>
        <begin position="99"/>
        <end position="118"/>
    </location>
</feature>
<dbReference type="EMBL" id="BRXU01000004">
    <property type="protein sequence ID" value="GLC50984.1"/>
    <property type="molecule type" value="Genomic_DNA"/>
</dbReference>
<dbReference type="Gene3D" id="1.25.70.10">
    <property type="entry name" value="Transcription termination factor 3, mitochondrial"/>
    <property type="match status" value="2"/>
</dbReference>
<reference evidence="2 3" key="1">
    <citation type="journal article" date="2023" name="Commun. Biol.">
        <title>Reorganization of the ancestral sex-determining regions during the evolution of trioecy in Pleodorina starrii.</title>
        <authorList>
            <person name="Takahashi K."/>
            <person name="Suzuki S."/>
            <person name="Kawai-Toyooka H."/>
            <person name="Yamamoto K."/>
            <person name="Hamaji T."/>
            <person name="Ootsuki R."/>
            <person name="Yamaguchi H."/>
            <person name="Kawachi M."/>
            <person name="Higashiyama T."/>
            <person name="Nozaki H."/>
        </authorList>
    </citation>
    <scope>NUCLEOTIDE SEQUENCE [LARGE SCALE GENOMIC DNA]</scope>
    <source>
        <strain evidence="2 3">NIES-4479</strain>
    </source>
</reference>
<feature type="region of interest" description="Disordered" evidence="1">
    <location>
        <begin position="99"/>
        <end position="131"/>
    </location>
</feature>
<organism evidence="2 3">
    <name type="scientific">Pleodorina starrii</name>
    <dbReference type="NCBI Taxonomy" id="330485"/>
    <lineage>
        <taxon>Eukaryota</taxon>
        <taxon>Viridiplantae</taxon>
        <taxon>Chlorophyta</taxon>
        <taxon>core chlorophytes</taxon>
        <taxon>Chlorophyceae</taxon>
        <taxon>CS clade</taxon>
        <taxon>Chlamydomonadales</taxon>
        <taxon>Volvocaceae</taxon>
        <taxon>Pleodorina</taxon>
    </lineage>
</organism>
<feature type="compositionally biased region" description="Pro residues" evidence="1">
    <location>
        <begin position="731"/>
        <end position="742"/>
    </location>
</feature>
<protein>
    <submittedName>
        <fullName evidence="2">Uncharacterized protein</fullName>
    </submittedName>
</protein>
<feature type="compositionally biased region" description="Low complexity" evidence="1">
    <location>
        <begin position="155"/>
        <end position="166"/>
    </location>
</feature>
<evidence type="ECO:0000313" key="2">
    <source>
        <dbReference type="EMBL" id="GLC50984.1"/>
    </source>
</evidence>
<feature type="region of interest" description="Disordered" evidence="1">
    <location>
        <begin position="144"/>
        <end position="277"/>
    </location>
</feature>
<evidence type="ECO:0000313" key="3">
    <source>
        <dbReference type="Proteomes" id="UP001165080"/>
    </source>
</evidence>
<dbReference type="InterPro" id="IPR038538">
    <property type="entry name" value="MTERF_sf"/>
</dbReference>
<comment type="caution">
    <text evidence="2">The sequence shown here is derived from an EMBL/GenBank/DDBJ whole genome shotgun (WGS) entry which is preliminary data.</text>
</comment>
<feature type="compositionally biased region" description="Low complexity" evidence="1">
    <location>
        <begin position="173"/>
        <end position="191"/>
    </location>
</feature>
<feature type="region of interest" description="Disordered" evidence="1">
    <location>
        <begin position="660"/>
        <end position="699"/>
    </location>
</feature>
<feature type="compositionally biased region" description="Gly residues" evidence="1">
    <location>
        <begin position="234"/>
        <end position="243"/>
    </location>
</feature>
<proteinExistence type="predicted"/>